<dbReference type="PROSITE" id="PS50111">
    <property type="entry name" value="CHEMOTAXIS_TRANSDUC_2"/>
    <property type="match status" value="1"/>
</dbReference>
<keyword evidence="3" id="KW-0472">Membrane</keyword>
<evidence type="ECO:0000256" key="1">
    <source>
        <dbReference type="ARBA" id="ARBA00023224"/>
    </source>
</evidence>
<reference evidence="5 6" key="1">
    <citation type="submission" date="2024-09" db="EMBL/GenBank/DDBJ databases">
        <authorList>
            <person name="D'Angelo T."/>
        </authorList>
    </citation>
    <scope>NUCLEOTIDE SEQUENCE [LARGE SCALE GENOMIC DNA]</scope>
    <source>
        <strain evidence="5">SAG AM-311-F02</strain>
    </source>
</reference>
<organism evidence="5 6">
    <name type="scientific">Eiseniibacteriota bacterium</name>
    <dbReference type="NCBI Taxonomy" id="2212470"/>
    <lineage>
        <taxon>Bacteria</taxon>
        <taxon>Candidatus Eiseniibacteriota</taxon>
    </lineage>
</organism>
<accession>A0ABV6YPS8</accession>
<feature type="transmembrane region" description="Helical" evidence="3">
    <location>
        <begin position="12"/>
        <end position="32"/>
    </location>
</feature>
<keyword evidence="3" id="KW-1133">Transmembrane helix</keyword>
<feature type="domain" description="Methyl-accepting transducer" evidence="4">
    <location>
        <begin position="158"/>
        <end position="394"/>
    </location>
</feature>
<gene>
    <name evidence="5" type="ORF">ACFL2Z_03270</name>
</gene>
<name>A0ABV6YPS8_UNCEI</name>
<dbReference type="SUPFAM" id="SSF58104">
    <property type="entry name" value="Methyl-accepting chemotaxis protein (MCP) signaling domain"/>
    <property type="match status" value="1"/>
</dbReference>
<dbReference type="Proteomes" id="UP001594288">
    <property type="component" value="Unassembled WGS sequence"/>
</dbReference>
<keyword evidence="6" id="KW-1185">Reference proteome</keyword>
<proteinExistence type="predicted"/>
<evidence type="ECO:0000259" key="4">
    <source>
        <dbReference type="PROSITE" id="PS50111"/>
    </source>
</evidence>
<keyword evidence="1 2" id="KW-0807">Transducer</keyword>
<protein>
    <submittedName>
        <fullName evidence="5">Methyl-accepting chemotaxis protein</fullName>
    </submittedName>
</protein>
<keyword evidence="3" id="KW-0812">Transmembrane</keyword>
<dbReference type="EMBL" id="JBHPEI010000043">
    <property type="protein sequence ID" value="MFC1799912.1"/>
    <property type="molecule type" value="Genomic_DNA"/>
</dbReference>
<comment type="caution">
    <text evidence="5">The sequence shown here is derived from an EMBL/GenBank/DDBJ whole genome shotgun (WGS) entry which is preliminary data.</text>
</comment>
<sequence length="585" mass="63163">MFRHAWHRYEVWLTVSLAAALGSLMLALAGLWPTALSIAAALFLSLGLGLWLKTIRVLSAGESRDWGFPDPRWNEEEEAPVAEAGRVSADRAIATCYEAAARISHVSDVSRRTGEEILKGLASVGRICERMHEAVAGSGGGDYNGATVSHYSQPVDSMLEDVTAAMREMAEVLREVDHNAKDLITSTEETTYSMSRLDSFLQDMASNGRDLESSTETANRVALEGTKVVGEMGKENEAIITSVKQAASAVEDLGRWSQEVGKIVEVIRDIADETNLLALNAAIIAAQSGEHGKAFGVVAEEIRGLAERTSSSTKEISDLVKAVQKNVANVVTNMKKSLQRVERGELLARNAGTVLEKVFESFESSRGLAKQIATSTFEHKIDSSHVVRSLHKVADIARRIEEHNFSKWAAAGETLATARVLKALSRNRQESAPVLAMREASAGQALAQVAGSLQDINNTGRAEGITSGLDKDIDRSQQSLKNISESLSSLLSLIDETASLVRSAARDIPADKGPETGRRCWEVTGCPEDIRQRCGAYTHADWRCFLTEGTACAQGESVDAHGRKECPECLAFPKSVASRTTLKAG</sequence>
<evidence type="ECO:0000313" key="5">
    <source>
        <dbReference type="EMBL" id="MFC1799912.1"/>
    </source>
</evidence>
<dbReference type="PANTHER" id="PTHR32089:SF112">
    <property type="entry name" value="LYSOZYME-LIKE PROTEIN-RELATED"/>
    <property type="match status" value="1"/>
</dbReference>
<dbReference type="SMART" id="SM00283">
    <property type="entry name" value="MA"/>
    <property type="match status" value="1"/>
</dbReference>
<dbReference type="InterPro" id="IPR004089">
    <property type="entry name" value="MCPsignal_dom"/>
</dbReference>
<dbReference type="Gene3D" id="1.10.287.950">
    <property type="entry name" value="Methyl-accepting chemotaxis protein"/>
    <property type="match status" value="1"/>
</dbReference>
<evidence type="ECO:0000256" key="2">
    <source>
        <dbReference type="PROSITE-ProRule" id="PRU00284"/>
    </source>
</evidence>
<evidence type="ECO:0000313" key="6">
    <source>
        <dbReference type="Proteomes" id="UP001594288"/>
    </source>
</evidence>
<evidence type="ECO:0000256" key="3">
    <source>
        <dbReference type="SAM" id="Phobius"/>
    </source>
</evidence>
<dbReference type="PANTHER" id="PTHR32089">
    <property type="entry name" value="METHYL-ACCEPTING CHEMOTAXIS PROTEIN MCPB"/>
    <property type="match status" value="1"/>
</dbReference>
<dbReference type="Pfam" id="PF00015">
    <property type="entry name" value="MCPsignal"/>
    <property type="match status" value="1"/>
</dbReference>